<name>A0ABP0ARQ9_9PEZI</name>
<dbReference type="EMBL" id="CAWUHC010000003">
    <property type="protein sequence ID" value="CAK7209925.1"/>
    <property type="molecule type" value="Genomic_DNA"/>
</dbReference>
<evidence type="ECO:0000313" key="7">
    <source>
        <dbReference type="EMBL" id="CAK7209925.1"/>
    </source>
</evidence>
<evidence type="ECO:0000256" key="3">
    <source>
        <dbReference type="ARBA" id="ARBA00005229"/>
    </source>
</evidence>
<organism evidence="7 8">
    <name type="scientific">Sporothrix bragantina</name>
    <dbReference type="NCBI Taxonomy" id="671064"/>
    <lineage>
        <taxon>Eukaryota</taxon>
        <taxon>Fungi</taxon>
        <taxon>Dikarya</taxon>
        <taxon>Ascomycota</taxon>
        <taxon>Pezizomycotina</taxon>
        <taxon>Sordariomycetes</taxon>
        <taxon>Sordariomycetidae</taxon>
        <taxon>Ophiostomatales</taxon>
        <taxon>Ophiostomataceae</taxon>
        <taxon>Sporothrix</taxon>
    </lineage>
</organism>
<protein>
    <recommendedName>
        <fullName evidence="4">Protein HRI1</fullName>
    </recommendedName>
</protein>
<sequence>MARLSTRISIRWGDEPTSEPTTTLVMGVGGYFIDLRVNKTDSSVDWAFAGRRETVCQEPLQCRWHHIIDSRNMFAPDEGSFVTLPNGDSLETGSMACPERGGAVTPYEEVWRVLSTGSERGWILKREDEAAKTITFLGRVGSEFLAMVQAEGGGPLTVQREALEKTGDDGTQSWMVKFRGGEAELPSLAAAGLLTFPGEESWTEGSRVDMQGDLYTVCAVEHGT</sequence>
<dbReference type="InterPro" id="IPR043047">
    <property type="entry name" value="Hri1_N_sf"/>
</dbReference>
<dbReference type="CDD" id="cd11692">
    <property type="entry name" value="HRI1_N_like"/>
    <property type="match status" value="1"/>
</dbReference>
<evidence type="ECO:0000256" key="6">
    <source>
        <dbReference type="ARBA" id="ARBA00023242"/>
    </source>
</evidence>
<evidence type="ECO:0000256" key="4">
    <source>
        <dbReference type="ARBA" id="ARBA00017063"/>
    </source>
</evidence>
<dbReference type="InterPro" id="IPR038744">
    <property type="entry name" value="Hri1_N"/>
</dbReference>
<dbReference type="Gene3D" id="2.40.128.320">
    <property type="entry name" value="Protein HRI1, N-terminal domain"/>
    <property type="match status" value="1"/>
</dbReference>
<gene>
    <name evidence="7" type="ORF">SBRCBS47491_000610</name>
</gene>
<dbReference type="Pfam" id="PF16815">
    <property type="entry name" value="HRI1"/>
    <property type="match status" value="1"/>
</dbReference>
<dbReference type="InterPro" id="IPR031818">
    <property type="entry name" value="Hri1"/>
</dbReference>
<keyword evidence="5" id="KW-0963">Cytoplasm</keyword>
<keyword evidence="6" id="KW-0539">Nucleus</keyword>
<evidence type="ECO:0000313" key="8">
    <source>
        <dbReference type="Proteomes" id="UP001642406"/>
    </source>
</evidence>
<accession>A0ABP0ARQ9</accession>
<evidence type="ECO:0000256" key="2">
    <source>
        <dbReference type="ARBA" id="ARBA00004496"/>
    </source>
</evidence>
<evidence type="ECO:0000256" key="1">
    <source>
        <dbReference type="ARBA" id="ARBA00004123"/>
    </source>
</evidence>
<comment type="caution">
    <text evidence="7">The sequence shown here is derived from an EMBL/GenBank/DDBJ whole genome shotgun (WGS) entry which is preliminary data.</text>
</comment>
<dbReference type="Proteomes" id="UP001642406">
    <property type="component" value="Unassembled WGS sequence"/>
</dbReference>
<evidence type="ECO:0000256" key="5">
    <source>
        <dbReference type="ARBA" id="ARBA00022490"/>
    </source>
</evidence>
<comment type="similarity">
    <text evidence="3">Belongs to the HRI1 family.</text>
</comment>
<comment type="subcellular location">
    <subcellularLocation>
        <location evidence="2">Cytoplasm</location>
    </subcellularLocation>
    <subcellularLocation>
        <location evidence="1">Nucleus</location>
    </subcellularLocation>
</comment>
<reference evidence="7 8" key="1">
    <citation type="submission" date="2024-01" db="EMBL/GenBank/DDBJ databases">
        <authorList>
            <person name="Allen C."/>
            <person name="Tagirdzhanova G."/>
        </authorList>
    </citation>
    <scope>NUCLEOTIDE SEQUENCE [LARGE SCALE GENOMIC DNA]</scope>
</reference>
<keyword evidence="8" id="KW-1185">Reference proteome</keyword>
<proteinExistence type="inferred from homology"/>